<dbReference type="EC" id="2.1.1.63" evidence="9"/>
<dbReference type="InterPro" id="IPR036631">
    <property type="entry name" value="MGMT_N_sf"/>
</dbReference>
<comment type="subcellular location">
    <subcellularLocation>
        <location evidence="9">Cytoplasm</location>
    </subcellularLocation>
</comment>
<dbReference type="HAMAP" id="MF_00772">
    <property type="entry name" value="OGT"/>
    <property type="match status" value="1"/>
</dbReference>
<evidence type="ECO:0000256" key="8">
    <source>
        <dbReference type="ARBA" id="ARBA00049348"/>
    </source>
</evidence>
<dbReference type="AlphaFoldDB" id="A0A9D2ENG7"/>
<comment type="miscellaneous">
    <text evidence="9">This enzyme catalyzes only one turnover and therefore is not strictly catalytic. According to one definition, an enzyme is a biocatalyst that acts repeatedly and over many reaction cycles.</text>
</comment>
<evidence type="ECO:0000256" key="7">
    <source>
        <dbReference type="ARBA" id="ARBA00023204"/>
    </source>
</evidence>
<reference evidence="12" key="2">
    <citation type="submission" date="2021-04" db="EMBL/GenBank/DDBJ databases">
        <authorList>
            <person name="Gilroy R."/>
        </authorList>
    </citation>
    <scope>NUCLEOTIDE SEQUENCE</scope>
    <source>
        <strain evidence="12">CHK179-28034</strain>
    </source>
</reference>
<dbReference type="InterPro" id="IPR001497">
    <property type="entry name" value="MethylDNA_cys_MeTrfase_AS"/>
</dbReference>
<evidence type="ECO:0000313" key="13">
    <source>
        <dbReference type="Proteomes" id="UP000824049"/>
    </source>
</evidence>
<dbReference type="SUPFAM" id="SSF53155">
    <property type="entry name" value="Methylated DNA-protein cysteine methyltransferase domain"/>
    <property type="match status" value="1"/>
</dbReference>
<comment type="similarity">
    <text evidence="2 9">Belongs to the MGMT family.</text>
</comment>
<evidence type="ECO:0000256" key="9">
    <source>
        <dbReference type="HAMAP-Rule" id="MF_00772"/>
    </source>
</evidence>
<dbReference type="Gene3D" id="3.40.630.30">
    <property type="match status" value="1"/>
</dbReference>
<dbReference type="GO" id="GO:0005737">
    <property type="term" value="C:cytoplasm"/>
    <property type="evidence" value="ECO:0007669"/>
    <property type="project" value="UniProtKB-SubCell"/>
</dbReference>
<dbReference type="PANTHER" id="PTHR10815:SF5">
    <property type="entry name" value="METHYLATED-DNA--PROTEIN-CYSTEINE METHYLTRANSFERASE"/>
    <property type="match status" value="1"/>
</dbReference>
<dbReference type="InterPro" id="IPR036217">
    <property type="entry name" value="MethylDNA_cys_MeTrfase_DNAb"/>
</dbReference>
<evidence type="ECO:0000313" key="12">
    <source>
        <dbReference type="EMBL" id="HIZ40620.1"/>
    </source>
</evidence>
<dbReference type="GO" id="GO:0003908">
    <property type="term" value="F:methylated-DNA-[protein]-cysteine S-methyltransferase activity"/>
    <property type="evidence" value="ECO:0007669"/>
    <property type="project" value="UniProtKB-UniRule"/>
</dbReference>
<dbReference type="GO" id="GO:0032259">
    <property type="term" value="P:methylation"/>
    <property type="evidence" value="ECO:0007669"/>
    <property type="project" value="UniProtKB-KW"/>
</dbReference>
<proteinExistence type="inferred from homology"/>
<evidence type="ECO:0000259" key="10">
    <source>
        <dbReference type="Pfam" id="PF01035"/>
    </source>
</evidence>
<dbReference type="Pfam" id="PF02870">
    <property type="entry name" value="Methyltransf_1N"/>
    <property type="match status" value="1"/>
</dbReference>
<feature type="domain" description="Methylguanine DNA methyltransferase ribonuclease-like" evidence="11">
    <location>
        <begin position="4"/>
        <end position="73"/>
    </location>
</feature>
<sequence length="339" mass="38763">MQYISHYSSPLGRILLAADKEGITGLWFENQKYYAYKLDEDHEEREIPVFEEAKRWLSVYFSGREPDFMPPLNLIGTEFQKNVWEILRQIPYGQTMTYGEIARKIAEKKGVAHMSAQAVGSAVGHNPISILVPCHRVVGTNGSLTGYAGGIEKKQKLLSLENVPMEHFFVPKQQKYTFARGTLADLPQVYAIIDERIHWMDEVGIEQWNVTDYWDCYPKDYYEKAVHDGNLYVLKEAGGDRVTGVAVLYESDERWAEQQGPAAYYVHHLATRIGEKGAGKAMLSFCEKQAAADRKEYLRLDCAIDNPKINAYYDKLRYDYAGTCVDGKYAGNLREKKIR</sequence>
<dbReference type="SUPFAM" id="SSF55729">
    <property type="entry name" value="Acyl-CoA N-acyltransferases (Nat)"/>
    <property type="match status" value="1"/>
</dbReference>
<keyword evidence="3 9" id="KW-0963">Cytoplasm</keyword>
<dbReference type="GO" id="GO:0006307">
    <property type="term" value="P:DNA alkylation repair"/>
    <property type="evidence" value="ECO:0007669"/>
    <property type="project" value="UniProtKB-UniRule"/>
</dbReference>
<dbReference type="PROSITE" id="PS00374">
    <property type="entry name" value="MGMT"/>
    <property type="match status" value="1"/>
</dbReference>
<accession>A0A9D2ENG7</accession>
<dbReference type="InterPro" id="IPR014048">
    <property type="entry name" value="MethylDNA_cys_MeTrfase_DNA-bd"/>
</dbReference>
<keyword evidence="4 9" id="KW-0489">Methyltransferase</keyword>
<evidence type="ECO:0000256" key="5">
    <source>
        <dbReference type="ARBA" id="ARBA00022679"/>
    </source>
</evidence>
<keyword evidence="5 9" id="KW-0808">Transferase</keyword>
<feature type="active site" description="Nucleophile; methyl group acceptor" evidence="9">
    <location>
        <position position="134"/>
    </location>
</feature>
<comment type="catalytic activity">
    <reaction evidence="1 9">
        <text>a 4-O-methyl-thymidine in DNA + L-cysteinyl-[protein] = a thymidine in DNA + S-methyl-L-cysteinyl-[protein]</text>
        <dbReference type="Rhea" id="RHEA:53428"/>
        <dbReference type="Rhea" id="RHEA-COMP:10131"/>
        <dbReference type="Rhea" id="RHEA-COMP:10132"/>
        <dbReference type="Rhea" id="RHEA-COMP:13555"/>
        <dbReference type="Rhea" id="RHEA-COMP:13556"/>
        <dbReference type="ChEBI" id="CHEBI:29950"/>
        <dbReference type="ChEBI" id="CHEBI:82612"/>
        <dbReference type="ChEBI" id="CHEBI:137386"/>
        <dbReference type="ChEBI" id="CHEBI:137387"/>
        <dbReference type="EC" id="2.1.1.63"/>
    </reaction>
</comment>
<evidence type="ECO:0000256" key="6">
    <source>
        <dbReference type="ARBA" id="ARBA00022763"/>
    </source>
</evidence>
<dbReference type="PANTHER" id="PTHR10815">
    <property type="entry name" value="METHYLATED-DNA--PROTEIN-CYSTEINE METHYLTRANSFERASE"/>
    <property type="match status" value="1"/>
</dbReference>
<dbReference type="InterPro" id="IPR036388">
    <property type="entry name" value="WH-like_DNA-bd_sf"/>
</dbReference>
<dbReference type="Pfam" id="PF01035">
    <property type="entry name" value="DNA_binding_1"/>
    <property type="match status" value="1"/>
</dbReference>
<dbReference type="Gene3D" id="1.10.10.10">
    <property type="entry name" value="Winged helix-like DNA-binding domain superfamily/Winged helix DNA-binding domain"/>
    <property type="match status" value="1"/>
</dbReference>
<comment type="function">
    <text evidence="9">Involved in the cellular defense against the biological effects of O6-methylguanine (O6-MeG) and O4-methylthymine (O4-MeT) in DNA. Repairs the methylated nucleobase in DNA by stoichiometrically transferring the methyl group to a cysteine residue in the enzyme. This is a suicide reaction: the enzyme is irreversibly inactivated.</text>
</comment>
<keyword evidence="7 9" id="KW-0234">DNA repair</keyword>
<feature type="domain" description="Methylated-DNA-[protein]-cysteine S-methyltransferase DNA binding" evidence="10">
    <location>
        <begin position="78"/>
        <end position="163"/>
    </location>
</feature>
<protein>
    <recommendedName>
        <fullName evidence="9">Methylated-DNA--protein-cysteine methyltransferase</fullName>
        <ecNumber evidence="9">2.1.1.63</ecNumber>
    </recommendedName>
    <alternativeName>
        <fullName evidence="9">6-O-methylguanine-DNA methyltransferase</fullName>
        <shortName evidence="9">MGMT</shortName>
    </alternativeName>
    <alternativeName>
        <fullName evidence="9">O-6-methylguanine-DNA-alkyltransferase</fullName>
    </alternativeName>
</protein>
<dbReference type="InterPro" id="IPR016181">
    <property type="entry name" value="Acyl_CoA_acyltransferase"/>
</dbReference>
<reference evidence="12" key="1">
    <citation type="journal article" date="2021" name="PeerJ">
        <title>Extensive microbial diversity within the chicken gut microbiome revealed by metagenomics and culture.</title>
        <authorList>
            <person name="Gilroy R."/>
            <person name="Ravi A."/>
            <person name="Getino M."/>
            <person name="Pursley I."/>
            <person name="Horton D.L."/>
            <person name="Alikhan N.F."/>
            <person name="Baker D."/>
            <person name="Gharbi K."/>
            <person name="Hall N."/>
            <person name="Watson M."/>
            <person name="Adriaenssens E.M."/>
            <person name="Foster-Nyarko E."/>
            <person name="Jarju S."/>
            <person name="Secka A."/>
            <person name="Antonio M."/>
            <person name="Oren A."/>
            <person name="Chaudhuri R.R."/>
            <person name="La Ragione R."/>
            <person name="Hildebrand F."/>
            <person name="Pallen M.J."/>
        </authorList>
    </citation>
    <scope>NUCLEOTIDE SEQUENCE</scope>
    <source>
        <strain evidence="12">CHK179-28034</strain>
    </source>
</reference>
<dbReference type="Gene3D" id="3.30.160.70">
    <property type="entry name" value="Methylated DNA-protein cysteine methyltransferase domain"/>
    <property type="match status" value="1"/>
</dbReference>
<keyword evidence="6 9" id="KW-0227">DNA damage</keyword>
<comment type="catalytic activity">
    <reaction evidence="8 9">
        <text>a 6-O-methyl-2'-deoxyguanosine in DNA + L-cysteinyl-[protein] = S-methyl-L-cysteinyl-[protein] + a 2'-deoxyguanosine in DNA</text>
        <dbReference type="Rhea" id="RHEA:24000"/>
        <dbReference type="Rhea" id="RHEA-COMP:10131"/>
        <dbReference type="Rhea" id="RHEA-COMP:10132"/>
        <dbReference type="Rhea" id="RHEA-COMP:11367"/>
        <dbReference type="Rhea" id="RHEA-COMP:11368"/>
        <dbReference type="ChEBI" id="CHEBI:29950"/>
        <dbReference type="ChEBI" id="CHEBI:82612"/>
        <dbReference type="ChEBI" id="CHEBI:85445"/>
        <dbReference type="ChEBI" id="CHEBI:85448"/>
        <dbReference type="EC" id="2.1.1.63"/>
    </reaction>
</comment>
<dbReference type="EMBL" id="DXBR01000109">
    <property type="protein sequence ID" value="HIZ40620.1"/>
    <property type="molecule type" value="Genomic_DNA"/>
</dbReference>
<organism evidence="12 13">
    <name type="scientific">Candidatus Anaerobutyricum stercoris</name>
    <dbReference type="NCBI Taxonomy" id="2838457"/>
    <lineage>
        <taxon>Bacteria</taxon>
        <taxon>Bacillati</taxon>
        <taxon>Bacillota</taxon>
        <taxon>Clostridia</taxon>
        <taxon>Lachnospirales</taxon>
        <taxon>Lachnospiraceae</taxon>
        <taxon>Anaerobutyricum</taxon>
    </lineage>
</organism>
<evidence type="ECO:0000259" key="11">
    <source>
        <dbReference type="Pfam" id="PF02870"/>
    </source>
</evidence>
<evidence type="ECO:0000256" key="2">
    <source>
        <dbReference type="ARBA" id="ARBA00008711"/>
    </source>
</evidence>
<dbReference type="NCBIfam" id="TIGR00589">
    <property type="entry name" value="ogt"/>
    <property type="match status" value="1"/>
</dbReference>
<dbReference type="SUPFAM" id="SSF46767">
    <property type="entry name" value="Methylated DNA-protein cysteine methyltransferase, C-terminal domain"/>
    <property type="match status" value="1"/>
</dbReference>
<dbReference type="FunFam" id="1.10.10.10:FF:000214">
    <property type="entry name" value="Methylated-DNA--protein-cysteine methyltransferase"/>
    <property type="match status" value="1"/>
</dbReference>
<dbReference type="CDD" id="cd06445">
    <property type="entry name" value="ATase"/>
    <property type="match status" value="1"/>
</dbReference>
<dbReference type="InterPro" id="IPR023546">
    <property type="entry name" value="MGMT"/>
</dbReference>
<evidence type="ECO:0000256" key="4">
    <source>
        <dbReference type="ARBA" id="ARBA00022603"/>
    </source>
</evidence>
<gene>
    <name evidence="12" type="ORF">H9968_12020</name>
</gene>
<comment type="caution">
    <text evidence="12">The sequence shown here is derived from an EMBL/GenBank/DDBJ whole genome shotgun (WGS) entry which is preliminary data.</text>
</comment>
<name>A0A9D2ENG7_9FIRM</name>
<dbReference type="Proteomes" id="UP000824049">
    <property type="component" value="Unassembled WGS sequence"/>
</dbReference>
<evidence type="ECO:0000256" key="3">
    <source>
        <dbReference type="ARBA" id="ARBA00022490"/>
    </source>
</evidence>
<dbReference type="InterPro" id="IPR008332">
    <property type="entry name" value="MethylG_MeTrfase_N"/>
</dbReference>
<evidence type="ECO:0000256" key="1">
    <source>
        <dbReference type="ARBA" id="ARBA00001286"/>
    </source>
</evidence>